<dbReference type="Pfam" id="PF03704">
    <property type="entry name" value="BTAD"/>
    <property type="match status" value="1"/>
</dbReference>
<sequence>MEDAVRFELLGPLRAYRGLQELKLGPARQQAVLATLLLAANHAVPASDIVDQVWGDDPPENGANVVQKYVAGLRRILEPERLPRAAGQLLALTPGGYLLSVAAGGLDLDVFTAHVTEARRLRALGHLPEATVELRSALVLWRSEPLAGLAGGYFEAMRAQLAEDRAAALEEWAELELEQGREQTLLPELSRLVAEYPHRQRLRATHLLALHRTGRQAEALASYQQAQQLHGGRPGPELQAAHRQILLNERPVPVFHTQQPMSWWPDSTPQRSPGWTGWILKLVVAALTVATMGIASGPLMGVLALRRRSWKLALAAFGYLSATVVFFLIVDKRYDSEDFVFVDGVALAALLLTTVGAGIHAAVLVPLRTPVAESPRVMVDLNSAPEQVLRTLPGVPPLLGALIIAERNARGPFRSLEDAAARGMFPWPVPRQIADVVLVIPVQDAPKEERR</sequence>
<dbReference type="SMART" id="SM00862">
    <property type="entry name" value="Trans_reg_C"/>
    <property type="match status" value="1"/>
</dbReference>
<dbReference type="Gene3D" id="1.10.150.280">
    <property type="entry name" value="AF1531-like domain"/>
    <property type="match status" value="1"/>
</dbReference>
<feature type="DNA-binding region" description="OmpR/PhoB-type" evidence="5">
    <location>
        <begin position="1"/>
        <end position="101"/>
    </location>
</feature>
<keyword evidence="6" id="KW-0472">Membrane</keyword>
<dbReference type="Pfam" id="PF00486">
    <property type="entry name" value="Trans_reg_C"/>
    <property type="match status" value="1"/>
</dbReference>
<dbReference type="Gene3D" id="1.25.40.10">
    <property type="entry name" value="Tetratricopeptide repeat domain"/>
    <property type="match status" value="1"/>
</dbReference>
<accession>A0ABP4U7G5</accession>
<proteinExistence type="inferred from homology"/>
<evidence type="ECO:0000256" key="1">
    <source>
        <dbReference type="ARBA" id="ARBA00005820"/>
    </source>
</evidence>
<feature type="transmembrane region" description="Helical" evidence="6">
    <location>
        <begin position="312"/>
        <end position="330"/>
    </location>
</feature>
<evidence type="ECO:0000313" key="8">
    <source>
        <dbReference type="EMBL" id="GAA1700128.1"/>
    </source>
</evidence>
<keyword evidence="4" id="KW-0804">Transcription</keyword>
<keyword evidence="3 5" id="KW-0238">DNA-binding</keyword>
<dbReference type="Pfam" id="PF12836">
    <property type="entry name" value="HHH_3"/>
    <property type="match status" value="1"/>
</dbReference>
<feature type="transmembrane region" description="Helical" evidence="6">
    <location>
        <begin position="278"/>
        <end position="305"/>
    </location>
</feature>
<feature type="transmembrane region" description="Helical" evidence="6">
    <location>
        <begin position="345"/>
        <end position="367"/>
    </location>
</feature>
<dbReference type="InterPro" id="IPR016032">
    <property type="entry name" value="Sig_transdc_resp-reg_C-effctor"/>
</dbReference>
<keyword evidence="6" id="KW-0812">Transmembrane</keyword>
<dbReference type="SMART" id="SM01043">
    <property type="entry name" value="BTAD"/>
    <property type="match status" value="1"/>
</dbReference>
<gene>
    <name evidence="8" type="ORF">GCM10009745_53580</name>
</gene>
<dbReference type="InterPro" id="IPR036388">
    <property type="entry name" value="WH-like_DNA-bd_sf"/>
</dbReference>
<dbReference type="Gene3D" id="1.10.10.10">
    <property type="entry name" value="Winged helix-like DNA-binding domain superfamily/Winged helix DNA-binding domain"/>
    <property type="match status" value="1"/>
</dbReference>
<protein>
    <recommendedName>
        <fullName evidence="7">OmpR/PhoB-type domain-containing protein</fullName>
    </recommendedName>
</protein>
<dbReference type="RefSeq" id="WP_344157635.1">
    <property type="nucleotide sequence ID" value="NZ_BAAANF010000017.1"/>
</dbReference>
<evidence type="ECO:0000256" key="4">
    <source>
        <dbReference type="ARBA" id="ARBA00023163"/>
    </source>
</evidence>
<reference evidence="9" key="1">
    <citation type="journal article" date="2019" name="Int. J. Syst. Evol. Microbiol.">
        <title>The Global Catalogue of Microorganisms (GCM) 10K type strain sequencing project: providing services to taxonomists for standard genome sequencing and annotation.</title>
        <authorList>
            <consortium name="The Broad Institute Genomics Platform"/>
            <consortium name="The Broad Institute Genome Sequencing Center for Infectious Disease"/>
            <person name="Wu L."/>
            <person name="Ma J."/>
        </authorList>
    </citation>
    <scope>NUCLEOTIDE SEQUENCE [LARGE SCALE GENOMIC DNA]</scope>
    <source>
        <strain evidence="9">JCM 14307</strain>
    </source>
</reference>
<evidence type="ECO:0000256" key="2">
    <source>
        <dbReference type="ARBA" id="ARBA00023015"/>
    </source>
</evidence>
<dbReference type="EMBL" id="BAAANF010000017">
    <property type="protein sequence ID" value="GAA1700128.1"/>
    <property type="molecule type" value="Genomic_DNA"/>
</dbReference>
<dbReference type="InterPro" id="IPR010994">
    <property type="entry name" value="RuvA_2-like"/>
</dbReference>
<keyword evidence="2" id="KW-0805">Transcription regulation</keyword>
<dbReference type="SUPFAM" id="SSF48452">
    <property type="entry name" value="TPR-like"/>
    <property type="match status" value="1"/>
</dbReference>
<comment type="caution">
    <text evidence="8">The sequence shown here is derived from an EMBL/GenBank/DDBJ whole genome shotgun (WGS) entry which is preliminary data.</text>
</comment>
<dbReference type="Proteomes" id="UP001500280">
    <property type="component" value="Unassembled WGS sequence"/>
</dbReference>
<name>A0ABP4U7G5_9ACTN</name>
<evidence type="ECO:0000256" key="6">
    <source>
        <dbReference type="SAM" id="Phobius"/>
    </source>
</evidence>
<dbReference type="InterPro" id="IPR001867">
    <property type="entry name" value="OmpR/PhoB-type_DNA-bd"/>
</dbReference>
<dbReference type="PANTHER" id="PTHR35807">
    <property type="entry name" value="TRANSCRIPTIONAL REGULATOR REDD-RELATED"/>
    <property type="match status" value="1"/>
</dbReference>
<dbReference type="SUPFAM" id="SSF47781">
    <property type="entry name" value="RuvA domain 2-like"/>
    <property type="match status" value="1"/>
</dbReference>
<dbReference type="InterPro" id="IPR011990">
    <property type="entry name" value="TPR-like_helical_dom_sf"/>
</dbReference>
<keyword evidence="6" id="KW-1133">Transmembrane helix</keyword>
<feature type="domain" description="OmpR/PhoB-type" evidence="7">
    <location>
        <begin position="1"/>
        <end position="101"/>
    </location>
</feature>
<evidence type="ECO:0000256" key="5">
    <source>
        <dbReference type="PROSITE-ProRule" id="PRU01091"/>
    </source>
</evidence>
<dbReference type="PROSITE" id="PS51755">
    <property type="entry name" value="OMPR_PHOB"/>
    <property type="match status" value="1"/>
</dbReference>
<evidence type="ECO:0000259" key="7">
    <source>
        <dbReference type="PROSITE" id="PS51755"/>
    </source>
</evidence>
<dbReference type="CDD" id="cd15831">
    <property type="entry name" value="BTAD"/>
    <property type="match status" value="1"/>
</dbReference>
<evidence type="ECO:0000256" key="3">
    <source>
        <dbReference type="ARBA" id="ARBA00023125"/>
    </source>
</evidence>
<dbReference type="InterPro" id="IPR051677">
    <property type="entry name" value="AfsR-DnrI-RedD_regulator"/>
</dbReference>
<comment type="similarity">
    <text evidence="1">Belongs to the AfsR/DnrI/RedD regulatory family.</text>
</comment>
<organism evidence="8 9">
    <name type="scientific">Kribbella yunnanensis</name>
    <dbReference type="NCBI Taxonomy" id="190194"/>
    <lineage>
        <taxon>Bacteria</taxon>
        <taxon>Bacillati</taxon>
        <taxon>Actinomycetota</taxon>
        <taxon>Actinomycetes</taxon>
        <taxon>Propionibacteriales</taxon>
        <taxon>Kribbellaceae</taxon>
        <taxon>Kribbella</taxon>
    </lineage>
</organism>
<dbReference type="PANTHER" id="PTHR35807:SF1">
    <property type="entry name" value="TRANSCRIPTIONAL REGULATOR REDD"/>
    <property type="match status" value="1"/>
</dbReference>
<evidence type="ECO:0000313" key="9">
    <source>
        <dbReference type="Proteomes" id="UP001500280"/>
    </source>
</evidence>
<dbReference type="InterPro" id="IPR005158">
    <property type="entry name" value="BTAD"/>
</dbReference>
<dbReference type="SUPFAM" id="SSF46894">
    <property type="entry name" value="C-terminal effector domain of the bipartite response regulators"/>
    <property type="match status" value="1"/>
</dbReference>
<keyword evidence="9" id="KW-1185">Reference proteome</keyword>